<accession>A0A2K3NZ80</accession>
<evidence type="ECO:0000256" key="9">
    <source>
        <dbReference type="SAM" id="MobiDB-lite"/>
    </source>
</evidence>
<dbReference type="InterPro" id="IPR007273">
    <property type="entry name" value="SCAMP"/>
</dbReference>
<dbReference type="PANTHER" id="PTHR10687">
    <property type="entry name" value="SECRETORY CARRIER-ASSOCIATED MEMBRANE PROTEIN SCAMP"/>
    <property type="match status" value="1"/>
</dbReference>
<feature type="region of interest" description="Disordered" evidence="9">
    <location>
        <begin position="1"/>
        <end position="68"/>
    </location>
</feature>
<keyword evidence="3" id="KW-0812">Transmembrane</keyword>
<name>A0A2K3NZ80_TRIPR</name>
<evidence type="ECO:0000256" key="2">
    <source>
        <dbReference type="ARBA" id="ARBA00010482"/>
    </source>
</evidence>
<evidence type="ECO:0000256" key="6">
    <source>
        <dbReference type="ARBA" id="ARBA00023329"/>
    </source>
</evidence>
<keyword evidence="8" id="KW-0175">Coiled coil</keyword>
<dbReference type="GO" id="GO:0032588">
    <property type="term" value="C:trans-Golgi network membrane"/>
    <property type="evidence" value="ECO:0007669"/>
    <property type="project" value="TreeGrafter"/>
</dbReference>
<evidence type="ECO:0000313" key="11">
    <source>
        <dbReference type="Proteomes" id="UP000236291"/>
    </source>
</evidence>
<dbReference type="EMBL" id="ASHM01002447">
    <property type="protein sequence ID" value="PNY08340.1"/>
    <property type="molecule type" value="Genomic_DNA"/>
</dbReference>
<gene>
    <name evidence="10" type="ORF">L195_g004860</name>
</gene>
<evidence type="ECO:0000256" key="1">
    <source>
        <dbReference type="ARBA" id="ARBA00004003"/>
    </source>
</evidence>
<feature type="compositionally biased region" description="Polar residues" evidence="9">
    <location>
        <begin position="27"/>
        <end position="53"/>
    </location>
</feature>
<comment type="similarity">
    <text evidence="2 7">Belongs to the SCAMP family.</text>
</comment>
<dbReference type="GO" id="GO:0005886">
    <property type="term" value="C:plasma membrane"/>
    <property type="evidence" value="ECO:0007669"/>
    <property type="project" value="UniProtKB-SubCell"/>
</dbReference>
<sequence>MAGRYESNPFDEEEVNPFSEPAVRGKTSGQSNYSGGAFYTTNPGSVPAATNSRLAPLKPEPAGYNNNYGFGETVDIPLDTSTDLKKREKELQSREADIRRREQEVRRKEEAAARAGIVLEDKNWPPFFPIIHHDIANEIPVHLQKLQYVAFTTLLDDCCYFLAAF</sequence>
<dbReference type="ExpressionAtlas" id="A0A2K3NZ80">
    <property type="expression patterns" value="baseline"/>
</dbReference>
<dbReference type="GO" id="GO:0055038">
    <property type="term" value="C:recycling endosome membrane"/>
    <property type="evidence" value="ECO:0007669"/>
    <property type="project" value="TreeGrafter"/>
</dbReference>
<evidence type="ECO:0000256" key="3">
    <source>
        <dbReference type="ARBA" id="ARBA00022692"/>
    </source>
</evidence>
<comment type="subcellular location">
    <subcellularLocation>
        <location evidence="7">Cell membrane</location>
        <topology evidence="7">Multi-pass membrane protein</topology>
    </subcellularLocation>
    <subcellularLocation>
        <location evidence="7">Cytoplasmic vesicle</location>
        <location evidence="7">Secretory vesicle membrane</location>
        <topology evidence="7">Multi-pass membrane protein</topology>
    </subcellularLocation>
</comment>
<dbReference type="STRING" id="57577.A0A2K3NZ80"/>
<dbReference type="PANTHER" id="PTHR10687:SF75">
    <property type="entry name" value="SECRETORY CARRIER-ASSOCIATED MEMBRANE PROTEIN 5"/>
    <property type="match status" value="1"/>
</dbReference>
<reference evidence="10 11" key="1">
    <citation type="journal article" date="2014" name="Am. J. Bot.">
        <title>Genome assembly and annotation for red clover (Trifolium pratense; Fabaceae).</title>
        <authorList>
            <person name="Istvanek J."/>
            <person name="Jaros M."/>
            <person name="Krenek A."/>
            <person name="Repkova J."/>
        </authorList>
    </citation>
    <scope>NUCLEOTIDE SEQUENCE [LARGE SCALE GENOMIC DNA]</scope>
    <source>
        <strain evidence="11">cv. Tatra</strain>
        <tissue evidence="10">Young leaves</tissue>
    </source>
</reference>
<feature type="coiled-coil region" evidence="8">
    <location>
        <begin position="84"/>
        <end position="111"/>
    </location>
</feature>
<evidence type="ECO:0000256" key="7">
    <source>
        <dbReference type="RuleBase" id="RU363122"/>
    </source>
</evidence>
<protein>
    <recommendedName>
        <fullName evidence="7">Secretory carrier-associated membrane protein</fullName>
        <shortName evidence="7">Secretory carrier membrane protein</shortName>
    </recommendedName>
</protein>
<evidence type="ECO:0000256" key="4">
    <source>
        <dbReference type="ARBA" id="ARBA00022989"/>
    </source>
</evidence>
<dbReference type="GO" id="GO:0015031">
    <property type="term" value="P:protein transport"/>
    <property type="evidence" value="ECO:0007669"/>
    <property type="project" value="InterPro"/>
</dbReference>
<reference evidence="10 11" key="2">
    <citation type="journal article" date="2017" name="Front. Plant Sci.">
        <title>Gene Classification and Mining of Molecular Markers Useful in Red Clover (Trifolium pratense) Breeding.</title>
        <authorList>
            <person name="Istvanek J."/>
            <person name="Dluhosova J."/>
            <person name="Dluhos P."/>
            <person name="Patkova L."/>
            <person name="Nedelnik J."/>
            <person name="Repkova J."/>
        </authorList>
    </citation>
    <scope>NUCLEOTIDE SEQUENCE [LARGE SCALE GENOMIC DNA]</scope>
    <source>
        <strain evidence="11">cv. Tatra</strain>
        <tissue evidence="10">Young leaves</tissue>
    </source>
</reference>
<keyword evidence="7" id="KW-1003">Cell membrane</keyword>
<keyword evidence="4" id="KW-1133">Transmembrane helix</keyword>
<comment type="caution">
    <text evidence="10">The sequence shown here is derived from an EMBL/GenBank/DDBJ whole genome shotgun (WGS) entry which is preliminary data.</text>
</comment>
<organism evidence="10 11">
    <name type="scientific">Trifolium pratense</name>
    <name type="common">Red clover</name>
    <dbReference type="NCBI Taxonomy" id="57577"/>
    <lineage>
        <taxon>Eukaryota</taxon>
        <taxon>Viridiplantae</taxon>
        <taxon>Streptophyta</taxon>
        <taxon>Embryophyta</taxon>
        <taxon>Tracheophyta</taxon>
        <taxon>Spermatophyta</taxon>
        <taxon>Magnoliopsida</taxon>
        <taxon>eudicotyledons</taxon>
        <taxon>Gunneridae</taxon>
        <taxon>Pentapetalae</taxon>
        <taxon>rosids</taxon>
        <taxon>fabids</taxon>
        <taxon>Fabales</taxon>
        <taxon>Fabaceae</taxon>
        <taxon>Papilionoideae</taxon>
        <taxon>50 kb inversion clade</taxon>
        <taxon>NPAAA clade</taxon>
        <taxon>Hologalegina</taxon>
        <taxon>IRL clade</taxon>
        <taxon>Trifolieae</taxon>
        <taxon>Trifolium</taxon>
    </lineage>
</organism>
<proteinExistence type="inferred from homology"/>
<comment type="function">
    <text evidence="1 7">Probably involved in membrane trafficking.</text>
</comment>
<evidence type="ECO:0000256" key="5">
    <source>
        <dbReference type="ARBA" id="ARBA00023136"/>
    </source>
</evidence>
<keyword evidence="5" id="KW-0472">Membrane</keyword>
<keyword evidence="7" id="KW-0813">Transport</keyword>
<keyword evidence="6 7" id="KW-0968">Cytoplasmic vesicle</keyword>
<evidence type="ECO:0000313" key="10">
    <source>
        <dbReference type="EMBL" id="PNY08340.1"/>
    </source>
</evidence>
<dbReference type="AlphaFoldDB" id="A0A2K3NZ80"/>
<dbReference type="Proteomes" id="UP000236291">
    <property type="component" value="Unassembled WGS sequence"/>
</dbReference>
<evidence type="ECO:0000256" key="8">
    <source>
        <dbReference type="SAM" id="Coils"/>
    </source>
</evidence>
<dbReference type="Pfam" id="PF04144">
    <property type="entry name" value="SCAMP"/>
    <property type="match status" value="1"/>
</dbReference>
<dbReference type="GO" id="GO:0030658">
    <property type="term" value="C:transport vesicle membrane"/>
    <property type="evidence" value="ECO:0007669"/>
    <property type="project" value="UniProtKB-SubCell"/>
</dbReference>